<keyword evidence="3 7" id="KW-1133">Transmembrane helix</keyword>
<keyword evidence="4 7" id="KW-0472">Membrane</keyword>
<comment type="caution">
    <text evidence="9">The sequence shown here is derived from an EMBL/GenBank/DDBJ whole genome shotgun (WGS) entry which is preliminary data.</text>
</comment>
<proteinExistence type="inferred from homology"/>
<dbReference type="Proteomes" id="UP000829685">
    <property type="component" value="Unassembled WGS sequence"/>
</dbReference>
<feature type="transmembrane region" description="Helical" evidence="7">
    <location>
        <begin position="20"/>
        <end position="40"/>
    </location>
</feature>
<evidence type="ECO:0000256" key="2">
    <source>
        <dbReference type="ARBA" id="ARBA00022692"/>
    </source>
</evidence>
<feature type="compositionally biased region" description="Basic and acidic residues" evidence="6">
    <location>
        <begin position="355"/>
        <end position="380"/>
    </location>
</feature>
<dbReference type="PANTHER" id="PTHR33048:SF146">
    <property type="entry name" value="INTEGRAL MEMBRANE PROTEIN"/>
    <property type="match status" value="1"/>
</dbReference>
<feature type="transmembrane region" description="Helical" evidence="7">
    <location>
        <begin position="121"/>
        <end position="142"/>
    </location>
</feature>
<dbReference type="InterPro" id="IPR052337">
    <property type="entry name" value="SAT4-like"/>
</dbReference>
<name>A0A9P9WD08_9PEZI</name>
<keyword evidence="2 7" id="KW-0812">Transmembrane</keyword>
<evidence type="ECO:0000256" key="7">
    <source>
        <dbReference type="SAM" id="Phobius"/>
    </source>
</evidence>
<evidence type="ECO:0000313" key="10">
    <source>
        <dbReference type="Proteomes" id="UP000829685"/>
    </source>
</evidence>
<dbReference type="Pfam" id="PF20684">
    <property type="entry name" value="Fung_rhodopsin"/>
    <property type="match status" value="1"/>
</dbReference>
<sequence length="380" mass="42413">MSGLGPDDKTPDMTQGPALLAVSVTTTAVALLTSILRFCVRLRINRSVVWDDYFLGLAMLLGLVGAIFTIIESVNQERIETAIQFDYLSQPWLNMGSTLSKVSICLFFLRLVSRVKAWRIVLGVQVLLLLLVNLAYSFTTLLQCRPMEKLWDASVAGECWNISIQHGIGYFQGAFDVFSGLFIALFPMIIIQDLNIKRNIRWPFYILSGLSIVIAMLAVVRTYNISLTSSNEQFQFQVLCTIMAVLEQNLGILSANMLPIASLFSKHIRPISQAISEAASARDDSDAASILSRTSKASKMSKLSRRKSNGSNFIIEGPQRDSYDTHSLRDFEGVESWPMGIIKTVSVQVTEEDAPDAHRGMDISEIKRSESRQDWDSHFP</sequence>
<feature type="transmembrane region" description="Helical" evidence="7">
    <location>
        <begin position="202"/>
        <end position="223"/>
    </location>
</feature>
<gene>
    <name evidence="9" type="ORF">JX265_010990</name>
</gene>
<evidence type="ECO:0000256" key="1">
    <source>
        <dbReference type="ARBA" id="ARBA00004141"/>
    </source>
</evidence>
<organism evidence="9 10">
    <name type="scientific">Neoarthrinium moseri</name>
    <dbReference type="NCBI Taxonomy" id="1658444"/>
    <lineage>
        <taxon>Eukaryota</taxon>
        <taxon>Fungi</taxon>
        <taxon>Dikarya</taxon>
        <taxon>Ascomycota</taxon>
        <taxon>Pezizomycotina</taxon>
        <taxon>Sordariomycetes</taxon>
        <taxon>Xylariomycetidae</taxon>
        <taxon>Amphisphaeriales</taxon>
        <taxon>Apiosporaceae</taxon>
        <taxon>Neoarthrinium</taxon>
    </lineage>
</organism>
<keyword evidence="10" id="KW-1185">Reference proteome</keyword>
<dbReference type="AlphaFoldDB" id="A0A9P9WD08"/>
<reference evidence="9" key="1">
    <citation type="submission" date="2021-03" db="EMBL/GenBank/DDBJ databases">
        <title>Revisited historic fungal species revealed as producer of novel bioactive compounds through whole genome sequencing and comparative genomics.</title>
        <authorList>
            <person name="Vignolle G.A."/>
            <person name="Hochenegger N."/>
            <person name="Mach R.L."/>
            <person name="Mach-Aigner A.R."/>
            <person name="Javad Rahimi M."/>
            <person name="Salim K.A."/>
            <person name="Chan C.M."/>
            <person name="Lim L.B.L."/>
            <person name="Cai F."/>
            <person name="Druzhinina I.S."/>
            <person name="U'Ren J.M."/>
            <person name="Derntl C."/>
        </authorList>
    </citation>
    <scope>NUCLEOTIDE SEQUENCE</scope>
    <source>
        <strain evidence="9">TUCIM 5799</strain>
    </source>
</reference>
<dbReference type="OrthoDB" id="3934549at2759"/>
<feature type="domain" description="Rhodopsin" evidence="8">
    <location>
        <begin position="36"/>
        <end position="265"/>
    </location>
</feature>
<protein>
    <recommendedName>
        <fullName evidence="8">Rhodopsin domain-containing protein</fullName>
    </recommendedName>
</protein>
<feature type="transmembrane region" description="Helical" evidence="7">
    <location>
        <begin position="52"/>
        <end position="71"/>
    </location>
</feature>
<evidence type="ECO:0000259" key="8">
    <source>
        <dbReference type="Pfam" id="PF20684"/>
    </source>
</evidence>
<accession>A0A9P9WD08</accession>
<evidence type="ECO:0000256" key="6">
    <source>
        <dbReference type="SAM" id="MobiDB-lite"/>
    </source>
</evidence>
<evidence type="ECO:0000256" key="4">
    <source>
        <dbReference type="ARBA" id="ARBA00023136"/>
    </source>
</evidence>
<evidence type="ECO:0000256" key="3">
    <source>
        <dbReference type="ARBA" id="ARBA00022989"/>
    </source>
</evidence>
<feature type="transmembrane region" description="Helical" evidence="7">
    <location>
        <begin position="91"/>
        <end position="109"/>
    </location>
</feature>
<dbReference type="InterPro" id="IPR049326">
    <property type="entry name" value="Rhodopsin_dom_fungi"/>
</dbReference>
<dbReference type="GO" id="GO:0016020">
    <property type="term" value="C:membrane"/>
    <property type="evidence" value="ECO:0007669"/>
    <property type="project" value="UniProtKB-SubCell"/>
</dbReference>
<feature type="region of interest" description="Disordered" evidence="6">
    <location>
        <begin position="350"/>
        <end position="380"/>
    </location>
</feature>
<comment type="similarity">
    <text evidence="5">Belongs to the SAT4 family.</text>
</comment>
<feature type="region of interest" description="Disordered" evidence="6">
    <location>
        <begin position="299"/>
        <end position="319"/>
    </location>
</feature>
<dbReference type="EMBL" id="JAFIMR010000038">
    <property type="protein sequence ID" value="KAI1857960.1"/>
    <property type="molecule type" value="Genomic_DNA"/>
</dbReference>
<dbReference type="PANTHER" id="PTHR33048">
    <property type="entry name" value="PTH11-LIKE INTEGRAL MEMBRANE PROTEIN (AFU_ORTHOLOGUE AFUA_5G11245)"/>
    <property type="match status" value="1"/>
</dbReference>
<evidence type="ECO:0000256" key="5">
    <source>
        <dbReference type="ARBA" id="ARBA00038359"/>
    </source>
</evidence>
<comment type="subcellular location">
    <subcellularLocation>
        <location evidence="1">Membrane</location>
        <topology evidence="1">Multi-pass membrane protein</topology>
    </subcellularLocation>
</comment>
<feature type="transmembrane region" description="Helical" evidence="7">
    <location>
        <begin position="170"/>
        <end position="190"/>
    </location>
</feature>
<evidence type="ECO:0000313" key="9">
    <source>
        <dbReference type="EMBL" id="KAI1857960.1"/>
    </source>
</evidence>